<evidence type="ECO:0000313" key="2">
    <source>
        <dbReference type="EMBL" id="MFF0498858.1"/>
    </source>
</evidence>
<protein>
    <submittedName>
        <fullName evidence="2">Uncharacterized protein</fullName>
    </submittedName>
</protein>
<proteinExistence type="predicted"/>
<evidence type="ECO:0000256" key="1">
    <source>
        <dbReference type="SAM" id="MobiDB-lite"/>
    </source>
</evidence>
<dbReference type="Proteomes" id="UP001601442">
    <property type="component" value="Unassembled WGS sequence"/>
</dbReference>
<dbReference type="EMBL" id="JBIAMT010000003">
    <property type="protein sequence ID" value="MFF0498858.1"/>
    <property type="molecule type" value="Genomic_DNA"/>
</dbReference>
<organism evidence="2 3">
    <name type="scientific">Nocardia aobensis</name>
    <dbReference type="NCBI Taxonomy" id="257277"/>
    <lineage>
        <taxon>Bacteria</taxon>
        <taxon>Bacillati</taxon>
        <taxon>Actinomycetota</taxon>
        <taxon>Actinomycetes</taxon>
        <taxon>Mycobacteriales</taxon>
        <taxon>Nocardiaceae</taxon>
        <taxon>Nocardia</taxon>
    </lineage>
</organism>
<evidence type="ECO:0000313" key="3">
    <source>
        <dbReference type="Proteomes" id="UP001601442"/>
    </source>
</evidence>
<reference evidence="2 3" key="1">
    <citation type="submission" date="2024-10" db="EMBL/GenBank/DDBJ databases">
        <title>The Natural Products Discovery Center: Release of the First 8490 Sequenced Strains for Exploring Actinobacteria Biosynthetic Diversity.</title>
        <authorList>
            <person name="Kalkreuter E."/>
            <person name="Kautsar S.A."/>
            <person name="Yang D."/>
            <person name="Bader C.D."/>
            <person name="Teijaro C.N."/>
            <person name="Fluegel L."/>
            <person name="Davis C.M."/>
            <person name="Simpson J.R."/>
            <person name="Lauterbach L."/>
            <person name="Steele A.D."/>
            <person name="Gui C."/>
            <person name="Meng S."/>
            <person name="Li G."/>
            <person name="Viehrig K."/>
            <person name="Ye F."/>
            <person name="Su P."/>
            <person name="Kiefer A.F."/>
            <person name="Nichols A."/>
            <person name="Cepeda A.J."/>
            <person name="Yan W."/>
            <person name="Fan B."/>
            <person name="Jiang Y."/>
            <person name="Adhikari A."/>
            <person name="Zheng C.-J."/>
            <person name="Schuster L."/>
            <person name="Cowan T.M."/>
            <person name="Smanski M.J."/>
            <person name="Chevrette M.G."/>
            <person name="De Carvalho L.P.S."/>
            <person name="Shen B."/>
        </authorList>
    </citation>
    <scope>NUCLEOTIDE SEQUENCE [LARGE SCALE GENOMIC DNA]</scope>
    <source>
        <strain evidence="2 3">NPDC004119</strain>
    </source>
</reference>
<feature type="region of interest" description="Disordered" evidence="1">
    <location>
        <begin position="1"/>
        <end position="22"/>
    </location>
</feature>
<name>A0ABW6P6V8_9NOCA</name>
<comment type="caution">
    <text evidence="2">The sequence shown here is derived from an EMBL/GenBank/DDBJ whole genome shotgun (WGS) entry which is preliminary data.</text>
</comment>
<dbReference type="RefSeq" id="WP_387396654.1">
    <property type="nucleotide sequence ID" value="NZ_JBIAMT010000003.1"/>
</dbReference>
<gene>
    <name evidence="2" type="ORF">ACFYU5_20800</name>
</gene>
<accession>A0ABW6P6V8</accession>
<keyword evidence="3" id="KW-1185">Reference proteome</keyword>
<sequence>MVREPIAVEPTTPTSAAPVDDGVRQELAKSPCRKHNRSELFGLPATDHHRVPAMTVTLAHAVMQRHIDCPINVCPIKQQAKAHLVTAQRMVPADRPHMGY</sequence>